<evidence type="ECO:0000256" key="1">
    <source>
        <dbReference type="SAM" id="MobiDB-lite"/>
    </source>
</evidence>
<dbReference type="Proteomes" id="UP000287374">
    <property type="component" value="Unassembled WGS sequence"/>
</dbReference>
<evidence type="ECO:0000313" key="4">
    <source>
        <dbReference type="EMBL" id="RUR25049.1"/>
    </source>
</evidence>
<comment type="caution">
    <text evidence="3">The sequence shown here is derived from an EMBL/GenBank/DDBJ whole genome shotgun (WGS) entry which is preliminary data.</text>
</comment>
<evidence type="ECO:0000313" key="6">
    <source>
        <dbReference type="Proteomes" id="UP000287374"/>
    </source>
</evidence>
<dbReference type="EMBL" id="QHJG01000003">
    <property type="protein sequence ID" value="PWY57111.1"/>
    <property type="molecule type" value="Genomic_DNA"/>
</dbReference>
<dbReference type="AlphaFoldDB" id="A0A317U681"/>
<proteinExistence type="predicted"/>
<reference evidence="4 6" key="2">
    <citation type="submission" date="2018-12" db="EMBL/GenBank/DDBJ databases">
        <title>Legionella sp,whole genome shotgun sequence.</title>
        <authorList>
            <person name="Wu H."/>
        </authorList>
    </citation>
    <scope>NUCLEOTIDE SEQUENCE [LARGE SCALE GENOMIC DNA]</scope>
    <source>
        <strain evidence="6">km489</strain>
        <strain evidence="4">Km489</strain>
    </source>
</reference>
<evidence type="ECO:0000313" key="2">
    <source>
        <dbReference type="EMBL" id="PWY56532.1"/>
    </source>
</evidence>
<feature type="compositionally biased region" description="Low complexity" evidence="1">
    <location>
        <begin position="318"/>
        <end position="329"/>
    </location>
</feature>
<dbReference type="RefSeq" id="WP_110141358.1">
    <property type="nucleotide sequence ID" value="NZ_QHJG01000003.1"/>
</dbReference>
<keyword evidence="6" id="KW-1185">Reference proteome</keyword>
<organism evidence="3 5">
    <name type="scientific">Legionella qingyii</name>
    <dbReference type="NCBI Taxonomy" id="2184757"/>
    <lineage>
        <taxon>Bacteria</taxon>
        <taxon>Pseudomonadati</taxon>
        <taxon>Pseudomonadota</taxon>
        <taxon>Gammaproteobacteria</taxon>
        <taxon>Legionellales</taxon>
        <taxon>Legionellaceae</taxon>
        <taxon>Legionella</taxon>
    </lineage>
</organism>
<feature type="region of interest" description="Disordered" evidence="1">
    <location>
        <begin position="295"/>
        <end position="340"/>
    </location>
</feature>
<protein>
    <submittedName>
        <fullName evidence="3">Uncharacterized protein</fullName>
    </submittedName>
</protein>
<evidence type="ECO:0000313" key="5">
    <source>
        <dbReference type="Proteomes" id="UP000247152"/>
    </source>
</evidence>
<dbReference type="Proteomes" id="UP000247152">
    <property type="component" value="Unassembled WGS sequence"/>
</dbReference>
<sequence>MQTKNEIESVQTTSKIVVNYHKHPEVGGTGHVSIEATHEGRTRVISVYPNDKLSVLTPLAISSMYVFPTKAVNHSSPSSSDSPIHATYDITDKIENMDAAMEEIENLYELMNSGRASFSLTPCSITQTTTAILNSNTSTTNMLLGLKVCDRNLMEYEISTVEVINCAEAVSRILEAGGMKRPSGIMSFPTPSSINSHFASLCENIAKTDSAKEQSLECIEEVPEQSQTISTEENPGLFTRMFNSVIGFFTPNETQYSTEPTAQSSCNYNYDWSSHHSGFTDEPEKVEVEVQVEISSTEQESTSDLEFRNEDRTSPKASECSESFFSTESITAQREEESDLDYCSRYDSMVN</sequence>
<accession>A0A317U681</accession>
<feature type="compositionally biased region" description="Basic and acidic residues" evidence="1">
    <location>
        <begin position="305"/>
        <end position="314"/>
    </location>
</feature>
<name>A0A317U681_9GAMM</name>
<reference evidence="3 5" key="1">
    <citation type="submission" date="2018-05" db="EMBL/GenBank/DDBJ databases">
        <title>Legionella qingyii sp.nov., whole genome shotgun sequence.</title>
        <authorList>
            <person name="Wu H."/>
            <person name="Zhu Q."/>
            <person name="Hu C."/>
        </authorList>
    </citation>
    <scope>NUCLEOTIDE SEQUENCE [LARGE SCALE GENOMIC DNA]</scope>
    <source>
        <strain evidence="3 5">HEB18</strain>
    </source>
</reference>
<gene>
    <name evidence="3" type="ORF">DGG96_02020</name>
    <name evidence="2" type="ORF">DGG96_07170</name>
    <name evidence="4" type="ORF">ELY20_04655</name>
</gene>
<evidence type="ECO:0000313" key="3">
    <source>
        <dbReference type="EMBL" id="PWY57111.1"/>
    </source>
</evidence>
<dbReference type="OrthoDB" id="5653952at2"/>
<dbReference type="EMBL" id="RZGX01000004">
    <property type="protein sequence ID" value="RUR25049.1"/>
    <property type="molecule type" value="Genomic_DNA"/>
</dbReference>
<dbReference type="EMBL" id="QHJG01000008">
    <property type="protein sequence ID" value="PWY56532.1"/>
    <property type="molecule type" value="Genomic_DNA"/>
</dbReference>